<dbReference type="EMBL" id="GL732582">
    <property type="protein sequence ID" value="EFX74558.1"/>
    <property type="molecule type" value="Genomic_DNA"/>
</dbReference>
<feature type="signal peptide" evidence="2">
    <location>
        <begin position="1"/>
        <end position="18"/>
    </location>
</feature>
<gene>
    <name evidence="3" type="ORF">DAPPUDRAFT_307231</name>
</gene>
<dbReference type="KEGG" id="dpx:DAPPUDRAFT_307231"/>
<dbReference type="InParanoid" id="E9H132"/>
<dbReference type="HOGENOM" id="CLU_424705_0_0_1"/>
<dbReference type="GO" id="GO:0005615">
    <property type="term" value="C:extracellular space"/>
    <property type="evidence" value="ECO:0000318"/>
    <property type="project" value="GO_Central"/>
</dbReference>
<feature type="compositionally biased region" description="Basic residues" evidence="1">
    <location>
        <begin position="571"/>
        <end position="580"/>
    </location>
</feature>
<reference evidence="3 4" key="1">
    <citation type="journal article" date="2011" name="Science">
        <title>The ecoresponsive genome of Daphnia pulex.</title>
        <authorList>
            <person name="Colbourne J.K."/>
            <person name="Pfrender M.E."/>
            <person name="Gilbert D."/>
            <person name="Thomas W.K."/>
            <person name="Tucker A."/>
            <person name="Oakley T.H."/>
            <person name="Tokishita S."/>
            <person name="Aerts A."/>
            <person name="Arnold G.J."/>
            <person name="Basu M.K."/>
            <person name="Bauer D.J."/>
            <person name="Caceres C.E."/>
            <person name="Carmel L."/>
            <person name="Casola C."/>
            <person name="Choi J.H."/>
            <person name="Detter J.C."/>
            <person name="Dong Q."/>
            <person name="Dusheyko S."/>
            <person name="Eads B.D."/>
            <person name="Frohlich T."/>
            <person name="Geiler-Samerotte K.A."/>
            <person name="Gerlach D."/>
            <person name="Hatcher P."/>
            <person name="Jogdeo S."/>
            <person name="Krijgsveld J."/>
            <person name="Kriventseva E.V."/>
            <person name="Kultz D."/>
            <person name="Laforsch C."/>
            <person name="Lindquist E."/>
            <person name="Lopez J."/>
            <person name="Manak J.R."/>
            <person name="Muller J."/>
            <person name="Pangilinan J."/>
            <person name="Patwardhan R.P."/>
            <person name="Pitluck S."/>
            <person name="Pritham E.J."/>
            <person name="Rechtsteiner A."/>
            <person name="Rho M."/>
            <person name="Rogozin I.B."/>
            <person name="Sakarya O."/>
            <person name="Salamov A."/>
            <person name="Schaack S."/>
            <person name="Shapiro H."/>
            <person name="Shiga Y."/>
            <person name="Skalitzky C."/>
            <person name="Smith Z."/>
            <person name="Souvorov A."/>
            <person name="Sung W."/>
            <person name="Tang Z."/>
            <person name="Tsuchiya D."/>
            <person name="Tu H."/>
            <person name="Vos H."/>
            <person name="Wang M."/>
            <person name="Wolf Y.I."/>
            <person name="Yamagata H."/>
            <person name="Yamada T."/>
            <person name="Ye Y."/>
            <person name="Shaw J.R."/>
            <person name="Andrews J."/>
            <person name="Crease T.J."/>
            <person name="Tang H."/>
            <person name="Lucas S.M."/>
            <person name="Robertson H.M."/>
            <person name="Bork P."/>
            <person name="Koonin E.V."/>
            <person name="Zdobnov E.M."/>
            <person name="Grigoriev I.V."/>
            <person name="Lynch M."/>
            <person name="Boore J.L."/>
        </authorList>
    </citation>
    <scope>NUCLEOTIDE SEQUENCE [LARGE SCALE GENOMIC DNA]</scope>
</reference>
<feature type="compositionally biased region" description="Basic and acidic residues" evidence="1">
    <location>
        <begin position="400"/>
        <end position="426"/>
    </location>
</feature>
<sequence length="645" mass="73065">MKLAVLLLTMDILASTRAFILPGTPEQTNIANVHQTNELAEVGENQIAKELEHLLGKPLTTMSFAGTTGLNIYRVQGRKNYHSKSLYQFSPAAILDSSSITQWYSGVNNQLYFGFRLQMWNETIQQAVATHLTRVTGKKVRTYQVESIPFDRVILTRSSDVEEDGRYHMAQPMIPYTQTVGFSLACYDKAECQQLAEQFRNEPEQFDKFKVAYSMDSRRQTETKIVQVTQSMLTQTNQLFSQISQRFPRTNEILLSVGDAQRLLWRAVSDIVRKSFGEQPEAIVRRDSRQKIYDQLEKVVVAAKVTISTADDAKWPTVYWEDPLSRPDAIARSLNERKRHLVHHDDDLRRPGGTAAAAVVRRLEDPVEGGHRRLVRPAQGIGQLQRREICAQTDPAVQDQVERHPRGSRLEGSRPARSELSRGSRNDWTHRPRLLDFLFLGSRFTCVSGIGRGNSESLRGEEERHLPADRRPDFDRPDQKRPHWRVPLPWTGRVLPGRQTTPSLYVAQQGRAAGIVGRMATDRTVEGRRLPGSFHQFALPARVPVPVGRRVLLRQGSTSRLHLAPVQQTRGRPHLGRRGGRLAPGHLPRQHGAIPQPLRPFQSQATRVPLRGSRPVGPGRDPPPRLHLARSRERSLGRTQEPMGH</sequence>
<organism evidence="3 4">
    <name type="scientific">Daphnia pulex</name>
    <name type="common">Water flea</name>
    <dbReference type="NCBI Taxonomy" id="6669"/>
    <lineage>
        <taxon>Eukaryota</taxon>
        <taxon>Metazoa</taxon>
        <taxon>Ecdysozoa</taxon>
        <taxon>Arthropoda</taxon>
        <taxon>Crustacea</taxon>
        <taxon>Branchiopoda</taxon>
        <taxon>Diplostraca</taxon>
        <taxon>Cladocera</taxon>
        <taxon>Anomopoda</taxon>
        <taxon>Daphniidae</taxon>
        <taxon>Daphnia</taxon>
    </lineage>
</organism>
<evidence type="ECO:0000256" key="1">
    <source>
        <dbReference type="SAM" id="MobiDB-lite"/>
    </source>
</evidence>
<name>E9H132_DAPPU</name>
<dbReference type="OrthoDB" id="8020907at2759"/>
<evidence type="ECO:0000313" key="3">
    <source>
        <dbReference type="EMBL" id="EFX74558.1"/>
    </source>
</evidence>
<feature type="chain" id="PRO_5003237642" evidence="2">
    <location>
        <begin position="19"/>
        <end position="645"/>
    </location>
</feature>
<dbReference type="Proteomes" id="UP000000305">
    <property type="component" value="Unassembled WGS sequence"/>
</dbReference>
<protein>
    <submittedName>
        <fullName evidence="3">Uncharacterized protein</fullName>
    </submittedName>
</protein>
<keyword evidence="2" id="KW-0732">Signal</keyword>
<feature type="region of interest" description="Disordered" evidence="1">
    <location>
        <begin position="567"/>
        <end position="645"/>
    </location>
</feature>
<dbReference type="AlphaFoldDB" id="E9H132"/>
<proteinExistence type="predicted"/>
<feature type="region of interest" description="Disordered" evidence="1">
    <location>
        <begin position="451"/>
        <end position="485"/>
    </location>
</feature>
<feature type="compositionally biased region" description="Basic and acidic residues" evidence="1">
    <location>
        <begin position="458"/>
        <end position="481"/>
    </location>
</feature>
<keyword evidence="4" id="KW-1185">Reference proteome</keyword>
<feature type="region of interest" description="Disordered" evidence="1">
    <location>
        <begin position="393"/>
        <end position="426"/>
    </location>
</feature>
<accession>E9H132</accession>
<evidence type="ECO:0000313" key="4">
    <source>
        <dbReference type="Proteomes" id="UP000000305"/>
    </source>
</evidence>
<evidence type="ECO:0000256" key="2">
    <source>
        <dbReference type="SAM" id="SignalP"/>
    </source>
</evidence>